<dbReference type="AlphaFoldDB" id="A0A375E9N9"/>
<dbReference type="Gene3D" id="3.40.190.10">
    <property type="entry name" value="Periplasmic binding protein-like II"/>
    <property type="match status" value="2"/>
</dbReference>
<evidence type="ECO:0000256" key="2">
    <source>
        <dbReference type="ARBA" id="ARBA00023015"/>
    </source>
</evidence>
<evidence type="ECO:0000259" key="5">
    <source>
        <dbReference type="PROSITE" id="PS50931"/>
    </source>
</evidence>
<accession>A0A375E9N9</accession>
<dbReference type="GO" id="GO:0003700">
    <property type="term" value="F:DNA-binding transcription factor activity"/>
    <property type="evidence" value="ECO:0007669"/>
    <property type="project" value="InterPro"/>
</dbReference>
<dbReference type="PANTHER" id="PTHR30346">
    <property type="entry name" value="TRANSCRIPTIONAL DUAL REGULATOR HCAR-RELATED"/>
    <property type="match status" value="1"/>
</dbReference>
<proteinExistence type="inferred from homology"/>
<dbReference type="InterPro" id="IPR036388">
    <property type="entry name" value="WH-like_DNA-bd_sf"/>
</dbReference>
<keyword evidence="3" id="KW-0238">DNA-binding</keyword>
<dbReference type="SUPFAM" id="SSF53850">
    <property type="entry name" value="Periplasmic binding protein-like II"/>
    <property type="match status" value="1"/>
</dbReference>
<dbReference type="Pfam" id="PF00126">
    <property type="entry name" value="HTH_1"/>
    <property type="match status" value="1"/>
</dbReference>
<protein>
    <submittedName>
        <fullName evidence="6">Transcriptional regulator, LysR family</fullName>
    </submittedName>
</protein>
<dbReference type="Pfam" id="PF03466">
    <property type="entry name" value="LysR_substrate"/>
    <property type="match status" value="1"/>
</dbReference>
<dbReference type="GO" id="GO:0032993">
    <property type="term" value="C:protein-DNA complex"/>
    <property type="evidence" value="ECO:0007669"/>
    <property type="project" value="TreeGrafter"/>
</dbReference>
<evidence type="ECO:0000313" key="6">
    <source>
        <dbReference type="EMBL" id="SOZ69445.1"/>
    </source>
</evidence>
<gene>
    <name evidence="6" type="ORF">CBM2613_B140158</name>
</gene>
<dbReference type="PRINTS" id="PR00039">
    <property type="entry name" value="HTHLYSR"/>
</dbReference>
<dbReference type="InterPro" id="IPR000847">
    <property type="entry name" value="LysR_HTH_N"/>
</dbReference>
<feature type="domain" description="HTH lysR-type" evidence="5">
    <location>
        <begin position="3"/>
        <end position="60"/>
    </location>
</feature>
<sequence>MVPDLNQLRCFIAVGEELHFGRAAARLFMTQSPLSRQIRLLEETLGVRLFERNSRAVRLTVAGAALLDDARRLLALAGHAVDTARRIDKGVSGKVRIGFTAVAGYDLVPNLIANAGEALPEIEATLHEMVTVAQVGALQAGTIDLGFMRPIADMGPGLQWRLAVSEPLQLAIPAGHTLAQRAQIGSKDLAGLPFIQYSATEGKYFHDLIGAVLAGTSRPPRVVQQMSQTHSVIALVRAGLGVALVPASARHLHFPHVLFRPIWRDDVRAELHLIWREPTHNPACRVFADFAAAYLERRAELPGHAAVPQDG</sequence>
<dbReference type="Gene3D" id="1.10.10.10">
    <property type="entry name" value="Winged helix-like DNA-binding domain superfamily/Winged helix DNA-binding domain"/>
    <property type="match status" value="1"/>
</dbReference>
<name>A0A375E9N9_9BURK</name>
<evidence type="ECO:0000256" key="4">
    <source>
        <dbReference type="ARBA" id="ARBA00023163"/>
    </source>
</evidence>
<comment type="similarity">
    <text evidence="1">Belongs to the LysR transcriptional regulatory family.</text>
</comment>
<dbReference type="InterPro" id="IPR005119">
    <property type="entry name" value="LysR_subst-bd"/>
</dbReference>
<dbReference type="Proteomes" id="UP000256952">
    <property type="component" value="Chromosome CBM2613_b"/>
</dbReference>
<evidence type="ECO:0000256" key="3">
    <source>
        <dbReference type="ARBA" id="ARBA00023125"/>
    </source>
</evidence>
<dbReference type="RefSeq" id="WP_116332418.1">
    <property type="nucleotide sequence ID" value="NZ_LT992560.1"/>
</dbReference>
<dbReference type="FunFam" id="1.10.10.10:FF:000001">
    <property type="entry name" value="LysR family transcriptional regulator"/>
    <property type="match status" value="1"/>
</dbReference>
<dbReference type="GO" id="GO:0003677">
    <property type="term" value="F:DNA binding"/>
    <property type="evidence" value="ECO:0007669"/>
    <property type="project" value="UniProtKB-KW"/>
</dbReference>
<organism evidence="6">
    <name type="scientific">Cupriavidus taiwanensis</name>
    <dbReference type="NCBI Taxonomy" id="164546"/>
    <lineage>
        <taxon>Bacteria</taxon>
        <taxon>Pseudomonadati</taxon>
        <taxon>Pseudomonadota</taxon>
        <taxon>Betaproteobacteria</taxon>
        <taxon>Burkholderiales</taxon>
        <taxon>Burkholderiaceae</taxon>
        <taxon>Cupriavidus</taxon>
    </lineage>
</organism>
<reference evidence="6" key="1">
    <citation type="submission" date="2018-01" db="EMBL/GenBank/DDBJ databases">
        <authorList>
            <person name="Clerissi C."/>
        </authorList>
    </citation>
    <scope>NUCLEOTIDE SEQUENCE</scope>
    <source>
        <strain evidence="6">Cupriavidus taiwanensis STM 8556</strain>
    </source>
</reference>
<dbReference type="EMBL" id="OFTH01000039">
    <property type="protein sequence ID" value="SOZ69445.1"/>
    <property type="molecule type" value="Genomic_DNA"/>
</dbReference>
<dbReference type="InterPro" id="IPR036390">
    <property type="entry name" value="WH_DNA-bd_sf"/>
</dbReference>
<keyword evidence="2" id="KW-0805">Transcription regulation</keyword>
<dbReference type="SUPFAM" id="SSF46785">
    <property type="entry name" value="Winged helix' DNA-binding domain"/>
    <property type="match status" value="1"/>
</dbReference>
<dbReference type="PANTHER" id="PTHR30346:SF0">
    <property type="entry name" value="HCA OPERON TRANSCRIPTIONAL ACTIVATOR HCAR"/>
    <property type="match status" value="1"/>
</dbReference>
<dbReference type="PROSITE" id="PS50931">
    <property type="entry name" value="HTH_LYSR"/>
    <property type="match status" value="1"/>
</dbReference>
<evidence type="ECO:0000256" key="1">
    <source>
        <dbReference type="ARBA" id="ARBA00009437"/>
    </source>
</evidence>
<comment type="caution">
    <text evidence="6">The sequence shown here is derived from an EMBL/GenBank/DDBJ whole genome shotgun (WGS) entry which is preliminary data.</text>
</comment>
<keyword evidence="4" id="KW-0804">Transcription</keyword>